<keyword evidence="2" id="KW-0238">DNA-binding</keyword>
<dbReference type="InterPro" id="IPR028082">
    <property type="entry name" value="Peripla_BP_I"/>
</dbReference>
<accession>A0ABV4U5N9</accession>
<dbReference type="PROSITE" id="PS50949">
    <property type="entry name" value="HTH_GNTR"/>
    <property type="match status" value="1"/>
</dbReference>
<dbReference type="Proteomes" id="UP001575105">
    <property type="component" value="Unassembled WGS sequence"/>
</dbReference>
<dbReference type="EMBL" id="JBGUBD010000004">
    <property type="protein sequence ID" value="MFA9478061.1"/>
    <property type="molecule type" value="Genomic_DNA"/>
</dbReference>
<dbReference type="InterPro" id="IPR036388">
    <property type="entry name" value="WH-like_DNA-bd_sf"/>
</dbReference>
<dbReference type="Pfam" id="PF00392">
    <property type="entry name" value="GntR"/>
    <property type="match status" value="1"/>
</dbReference>
<dbReference type="RefSeq" id="WP_425344989.1">
    <property type="nucleotide sequence ID" value="NZ_JBGUBD010000004.1"/>
</dbReference>
<evidence type="ECO:0000259" key="4">
    <source>
        <dbReference type="PROSITE" id="PS50949"/>
    </source>
</evidence>
<keyword evidence="1" id="KW-0805">Transcription regulation</keyword>
<feature type="domain" description="HTH gntR-type" evidence="4">
    <location>
        <begin position="21"/>
        <end position="89"/>
    </location>
</feature>
<dbReference type="InterPro" id="IPR036390">
    <property type="entry name" value="WH_DNA-bd_sf"/>
</dbReference>
<proteinExistence type="predicted"/>
<dbReference type="SMART" id="SM00345">
    <property type="entry name" value="HTH_GNTR"/>
    <property type="match status" value="1"/>
</dbReference>
<dbReference type="CDD" id="cd07377">
    <property type="entry name" value="WHTH_GntR"/>
    <property type="match status" value="1"/>
</dbReference>
<evidence type="ECO:0000256" key="2">
    <source>
        <dbReference type="ARBA" id="ARBA00023125"/>
    </source>
</evidence>
<comment type="caution">
    <text evidence="5">The sequence shown here is derived from an EMBL/GenBank/DDBJ whole genome shotgun (WGS) entry which is preliminary data.</text>
</comment>
<dbReference type="PRINTS" id="PR00035">
    <property type="entry name" value="HTHGNTR"/>
</dbReference>
<organism evidence="5 6">
    <name type="scientific">Natronomicrosphaera hydrolytica</name>
    <dbReference type="NCBI Taxonomy" id="3242702"/>
    <lineage>
        <taxon>Bacteria</taxon>
        <taxon>Pseudomonadati</taxon>
        <taxon>Planctomycetota</taxon>
        <taxon>Phycisphaerae</taxon>
        <taxon>Phycisphaerales</taxon>
        <taxon>Phycisphaeraceae</taxon>
        <taxon>Natronomicrosphaera</taxon>
    </lineage>
</organism>
<dbReference type="SUPFAM" id="SSF53822">
    <property type="entry name" value="Periplasmic binding protein-like I"/>
    <property type="match status" value="1"/>
</dbReference>
<evidence type="ECO:0000256" key="3">
    <source>
        <dbReference type="ARBA" id="ARBA00023163"/>
    </source>
</evidence>
<gene>
    <name evidence="5" type="ORF">ACERK3_07095</name>
</gene>
<dbReference type="PANTHER" id="PTHR44846:SF1">
    <property type="entry name" value="MANNOSYL-D-GLYCERATE TRANSPORT_METABOLISM SYSTEM REPRESSOR MNGR-RELATED"/>
    <property type="match status" value="1"/>
</dbReference>
<keyword evidence="3" id="KW-0804">Transcription</keyword>
<reference evidence="5 6" key="1">
    <citation type="submission" date="2024-08" db="EMBL/GenBank/DDBJ databases">
        <title>Whole-genome sequencing of halo(alkali)philic microorganisms from hypersaline lakes.</title>
        <authorList>
            <person name="Sorokin D.Y."/>
            <person name="Merkel A.Y."/>
            <person name="Messina E."/>
            <person name="Yakimov M."/>
        </authorList>
    </citation>
    <scope>NUCLEOTIDE SEQUENCE [LARGE SCALE GENOMIC DNA]</scope>
    <source>
        <strain evidence="5 6">AB-hyl4</strain>
    </source>
</reference>
<dbReference type="Gene3D" id="1.10.10.10">
    <property type="entry name" value="Winged helix-like DNA-binding domain superfamily/Winged helix DNA-binding domain"/>
    <property type="match status" value="1"/>
</dbReference>
<evidence type="ECO:0000256" key="1">
    <source>
        <dbReference type="ARBA" id="ARBA00023015"/>
    </source>
</evidence>
<evidence type="ECO:0000313" key="6">
    <source>
        <dbReference type="Proteomes" id="UP001575105"/>
    </source>
</evidence>
<sequence>MVGDLKQKAGQWFPMTSLTRYAKYLNLSHALKAQIQGGVYGPNGRLPTEQELSATYKVSRNTVRQAISLLESENYLVRRQGAGTFVADLAENGQPRRELTSLVMMVVDSVLQENAYYLSEMVTAEQWLSERGIAITSANLITRDLIRGRRPAALTQAHCQGLLLDGWVTDLHCAVMEELKLPYLVVGNHPVSAWVPQVRLDIKAIVGAMIDHLVATCPKQPIAMLLKASPTLQITQELLMAYMAAVQKLPQKGAILQMATEATSEAAINRMLDMQGQPFSLITTEAEVGAVVNAYRQRELSTERYPIVTFANPAALEPVERAYTHVMPHRGDLMIIEAITHFLAAYEQGRETIHELVGPRDIVPPSGA</sequence>
<dbReference type="SUPFAM" id="SSF46785">
    <property type="entry name" value="Winged helix' DNA-binding domain"/>
    <property type="match status" value="1"/>
</dbReference>
<name>A0ABV4U5N9_9BACT</name>
<dbReference type="PANTHER" id="PTHR44846">
    <property type="entry name" value="MANNOSYL-D-GLYCERATE TRANSPORT/METABOLISM SYSTEM REPRESSOR MNGR-RELATED"/>
    <property type="match status" value="1"/>
</dbReference>
<dbReference type="InterPro" id="IPR000524">
    <property type="entry name" value="Tscrpt_reg_HTH_GntR"/>
</dbReference>
<keyword evidence="6" id="KW-1185">Reference proteome</keyword>
<dbReference type="InterPro" id="IPR050679">
    <property type="entry name" value="Bact_HTH_transcr_reg"/>
</dbReference>
<protein>
    <submittedName>
        <fullName evidence="5">GntR family transcriptional regulator</fullName>
    </submittedName>
</protein>
<evidence type="ECO:0000313" key="5">
    <source>
        <dbReference type="EMBL" id="MFA9478061.1"/>
    </source>
</evidence>